<sequence length="157" mass="17134">MASQPTTALSLGAVDSARPYVTGILPQGWGFFTKSPRDEQFYLFVRGPDGAWVPGLRGPLSAPGNFLGLDRFVRAQSIEFGLLVSSLGTDAWTACRGLLDACVRTAKVGVSLTNPSPHRLICGPVAFVMRKQVPWAWTRSKRPVQMPYRLALVEVQC</sequence>
<proteinExistence type="predicted"/>
<name>A0A399EEZ4_9DEIN</name>
<dbReference type="InterPro" id="IPR023902">
    <property type="entry name" value="Sporulation_SdpA"/>
</dbReference>
<gene>
    <name evidence="1" type="primary">sdpA</name>
    <name evidence="1" type="ORF">Mrose_03116</name>
</gene>
<accession>A0A399EEZ4</accession>
<dbReference type="RefSeq" id="WP_245969991.1">
    <property type="nucleotide sequence ID" value="NZ_QWLA01000082.1"/>
</dbReference>
<evidence type="ECO:0000313" key="1">
    <source>
        <dbReference type="EMBL" id="RIH83204.1"/>
    </source>
</evidence>
<evidence type="ECO:0000313" key="2">
    <source>
        <dbReference type="Proteomes" id="UP000265341"/>
    </source>
</evidence>
<dbReference type="AlphaFoldDB" id="A0A399EEZ4"/>
<protein>
    <submittedName>
        <fullName evidence="1">Sporulation-delaying protein SdpA</fullName>
    </submittedName>
</protein>
<reference evidence="1 2" key="1">
    <citation type="submission" date="2018-08" db="EMBL/GenBank/DDBJ databases">
        <title>Meiothermus roseus NBRC 110900 genome sequencing project.</title>
        <authorList>
            <person name="Da Costa M.S."/>
            <person name="Albuquerque L."/>
            <person name="Raposo P."/>
            <person name="Froufe H.J.C."/>
            <person name="Barroso C.S."/>
            <person name="Egas C."/>
        </authorList>
    </citation>
    <scope>NUCLEOTIDE SEQUENCE [LARGE SCALE GENOMIC DNA]</scope>
    <source>
        <strain evidence="1 2">NBRC 110900</strain>
    </source>
</reference>
<dbReference type="NCBIfam" id="TIGR04034">
    <property type="entry name" value="export_SdpA"/>
    <property type="match status" value="1"/>
</dbReference>
<dbReference type="Pfam" id="PF17418">
    <property type="entry name" value="SdpA"/>
    <property type="match status" value="1"/>
</dbReference>
<dbReference type="Proteomes" id="UP000265341">
    <property type="component" value="Unassembled WGS sequence"/>
</dbReference>
<dbReference type="EMBL" id="QWLA01000082">
    <property type="protein sequence ID" value="RIH83204.1"/>
    <property type="molecule type" value="Genomic_DNA"/>
</dbReference>
<comment type="caution">
    <text evidence="1">The sequence shown here is derived from an EMBL/GenBank/DDBJ whole genome shotgun (WGS) entry which is preliminary data.</text>
</comment>
<organism evidence="1 2">
    <name type="scientific">Calidithermus roseus</name>
    <dbReference type="NCBI Taxonomy" id="1644118"/>
    <lineage>
        <taxon>Bacteria</taxon>
        <taxon>Thermotogati</taxon>
        <taxon>Deinococcota</taxon>
        <taxon>Deinococci</taxon>
        <taxon>Thermales</taxon>
        <taxon>Thermaceae</taxon>
        <taxon>Calidithermus</taxon>
    </lineage>
</organism>
<keyword evidence="2" id="KW-1185">Reference proteome</keyword>